<dbReference type="Proteomes" id="UP001281130">
    <property type="component" value="Unassembled WGS sequence"/>
</dbReference>
<accession>A0A023X8S5</accession>
<evidence type="ECO:0000256" key="1">
    <source>
        <dbReference type="ARBA" id="ARBA00023015"/>
    </source>
</evidence>
<dbReference type="PANTHER" id="PTHR43132">
    <property type="entry name" value="ARSENICAL RESISTANCE OPERON REPRESSOR ARSR-RELATED"/>
    <property type="match status" value="1"/>
</dbReference>
<keyword evidence="3" id="KW-0804">Transcription</keyword>
<sequence>MVVEKVAGGSGGVERDVREGVCEVDVVHAGAVRRVREVLPDEGATRRVAEVFGVLSDPTRARIVCALSIEELCVCDVAAVAGLSVSAASHQLKRLRDRGVVDYRKEGRLAFYRLVDDHVRSLMEEGVGRVLAEGVAERKTVGAAASGPYGAKGA</sequence>
<evidence type="ECO:0000313" key="6">
    <source>
        <dbReference type="EMBL" id="MDX5895598.1"/>
    </source>
</evidence>
<dbReference type="InterPro" id="IPR051011">
    <property type="entry name" value="Metal_resp_trans_reg"/>
</dbReference>
<geneLocation type="plasmid" evidence="5">
    <name>3</name>
</geneLocation>
<dbReference type="InterPro" id="IPR011991">
    <property type="entry name" value="ArsR-like_HTH"/>
</dbReference>
<gene>
    <name evidence="5" type="ORF">RradSPS_3147</name>
    <name evidence="6" type="ORF">SIL72_16330</name>
</gene>
<keyword evidence="2" id="KW-0238">DNA-binding</keyword>
<dbReference type="GO" id="GO:0003677">
    <property type="term" value="F:DNA binding"/>
    <property type="evidence" value="ECO:0007669"/>
    <property type="project" value="UniProtKB-KW"/>
</dbReference>
<evidence type="ECO:0000259" key="4">
    <source>
        <dbReference type="PROSITE" id="PS50987"/>
    </source>
</evidence>
<organism evidence="5 7">
    <name type="scientific">Rubrobacter radiotolerans</name>
    <name type="common">Arthrobacter radiotolerans</name>
    <dbReference type="NCBI Taxonomy" id="42256"/>
    <lineage>
        <taxon>Bacteria</taxon>
        <taxon>Bacillati</taxon>
        <taxon>Actinomycetota</taxon>
        <taxon>Rubrobacteria</taxon>
        <taxon>Rubrobacterales</taxon>
        <taxon>Rubrobacteraceae</taxon>
        <taxon>Rubrobacter</taxon>
    </lineage>
</organism>
<dbReference type="NCBIfam" id="NF033788">
    <property type="entry name" value="HTH_metalloreg"/>
    <property type="match status" value="1"/>
</dbReference>
<dbReference type="Proteomes" id="UP000025229">
    <property type="component" value="Plasmid 3"/>
</dbReference>
<dbReference type="KEGG" id="rrd:RradSPS_3147"/>
<dbReference type="InterPro" id="IPR001845">
    <property type="entry name" value="HTH_ArsR_DNA-bd_dom"/>
</dbReference>
<dbReference type="Pfam" id="PF01022">
    <property type="entry name" value="HTH_5"/>
    <property type="match status" value="1"/>
</dbReference>
<keyword evidence="1" id="KW-0805">Transcription regulation</keyword>
<feature type="domain" description="HTH arsR-type" evidence="4">
    <location>
        <begin position="40"/>
        <end position="134"/>
    </location>
</feature>
<dbReference type="RefSeq" id="WP_200805566.1">
    <property type="nucleotide sequence ID" value="NZ_CP007515.1"/>
</dbReference>
<dbReference type="InterPro" id="IPR018334">
    <property type="entry name" value="ArsR_HTH"/>
</dbReference>
<evidence type="ECO:0000256" key="2">
    <source>
        <dbReference type="ARBA" id="ARBA00023125"/>
    </source>
</evidence>
<dbReference type="EMBL" id="CP007517">
    <property type="protein sequence ID" value="AHY48430.1"/>
    <property type="molecule type" value="Genomic_DNA"/>
</dbReference>
<dbReference type="Gene3D" id="1.10.10.10">
    <property type="entry name" value="Winged helix-like DNA-binding domain superfamily/Winged helix DNA-binding domain"/>
    <property type="match status" value="1"/>
</dbReference>
<reference evidence="6" key="2">
    <citation type="submission" date="2023-11" db="EMBL/GenBank/DDBJ databases">
        <title>MicrobeMod: A computational toolkit for identifying prokaryotic methylation and restriction-modification with nanopore sequencing.</title>
        <authorList>
            <person name="Crits-Christoph A."/>
            <person name="Kang S.C."/>
            <person name="Lee H."/>
            <person name="Ostrov N."/>
        </authorList>
    </citation>
    <scope>NUCLEOTIDE SEQUENCE</scope>
    <source>
        <strain evidence="6">ATCC 51242</strain>
    </source>
</reference>
<evidence type="ECO:0000313" key="5">
    <source>
        <dbReference type="EMBL" id="AHY48430.1"/>
    </source>
</evidence>
<dbReference type="eggNOG" id="COG0640">
    <property type="taxonomic scope" value="Bacteria"/>
</dbReference>
<dbReference type="AlphaFoldDB" id="A0A023X8S5"/>
<dbReference type="PROSITE" id="PS00846">
    <property type="entry name" value="HTH_ARSR_1"/>
    <property type="match status" value="1"/>
</dbReference>
<dbReference type="PRINTS" id="PR00778">
    <property type="entry name" value="HTHARSR"/>
</dbReference>
<dbReference type="InterPro" id="IPR036388">
    <property type="entry name" value="WH-like_DNA-bd_sf"/>
</dbReference>
<reference evidence="5 7" key="1">
    <citation type="submission" date="2014-03" db="EMBL/GenBank/DDBJ databases">
        <title>Complete genome sequence of the Radio-Resistant Rubrobacter radiotolerans RSPS-4.</title>
        <authorList>
            <person name="Egas C.C."/>
            <person name="Barroso C.C."/>
            <person name="Froufe H.J.C."/>
            <person name="Pacheco J.J."/>
            <person name="Albuquerque L.L."/>
            <person name="da Costa M.M.S."/>
        </authorList>
    </citation>
    <scope>NUCLEOTIDE SEQUENCE [LARGE SCALE GENOMIC DNA]</scope>
    <source>
        <strain evidence="5 7">RSPS-4</strain>
        <plasmid evidence="5 7">3</plasmid>
    </source>
</reference>
<name>A0A023X8S5_RUBRA</name>
<dbReference type="PANTHER" id="PTHR43132:SF6">
    <property type="entry name" value="HTH-TYPE TRANSCRIPTIONAL REPRESSOR CZRA"/>
    <property type="match status" value="1"/>
</dbReference>
<dbReference type="GO" id="GO:0003700">
    <property type="term" value="F:DNA-binding transcription factor activity"/>
    <property type="evidence" value="ECO:0007669"/>
    <property type="project" value="InterPro"/>
</dbReference>
<evidence type="ECO:0000313" key="7">
    <source>
        <dbReference type="Proteomes" id="UP000025229"/>
    </source>
</evidence>
<protein>
    <submittedName>
        <fullName evidence="5">Bacterial regulatory protein, arsR family</fullName>
    </submittedName>
    <submittedName>
        <fullName evidence="6">Metalloregulator ArsR/SmtB family transcription factor</fullName>
    </submittedName>
</protein>
<dbReference type="PROSITE" id="PS50987">
    <property type="entry name" value="HTH_ARSR_2"/>
    <property type="match status" value="1"/>
</dbReference>
<keyword evidence="7" id="KW-1185">Reference proteome</keyword>
<dbReference type="InterPro" id="IPR036390">
    <property type="entry name" value="WH_DNA-bd_sf"/>
</dbReference>
<proteinExistence type="predicted"/>
<evidence type="ECO:0000256" key="3">
    <source>
        <dbReference type="ARBA" id="ARBA00023163"/>
    </source>
</evidence>
<dbReference type="HOGENOM" id="CLU_097806_7_3_11"/>
<dbReference type="EMBL" id="JAWXXX010000004">
    <property type="protein sequence ID" value="MDX5895598.1"/>
    <property type="molecule type" value="Genomic_DNA"/>
</dbReference>
<keyword evidence="5" id="KW-0614">Plasmid</keyword>
<dbReference type="SMART" id="SM00418">
    <property type="entry name" value="HTH_ARSR"/>
    <property type="match status" value="1"/>
</dbReference>
<dbReference type="SUPFAM" id="SSF46785">
    <property type="entry name" value="Winged helix' DNA-binding domain"/>
    <property type="match status" value="1"/>
</dbReference>
<dbReference type="CDD" id="cd00090">
    <property type="entry name" value="HTH_ARSR"/>
    <property type="match status" value="1"/>
</dbReference>